<organism evidence="3 4">
    <name type="scientific">Plakobranchus ocellatus</name>
    <dbReference type="NCBI Taxonomy" id="259542"/>
    <lineage>
        <taxon>Eukaryota</taxon>
        <taxon>Metazoa</taxon>
        <taxon>Spiralia</taxon>
        <taxon>Lophotrochozoa</taxon>
        <taxon>Mollusca</taxon>
        <taxon>Gastropoda</taxon>
        <taxon>Heterobranchia</taxon>
        <taxon>Euthyneura</taxon>
        <taxon>Panpulmonata</taxon>
        <taxon>Sacoglossa</taxon>
        <taxon>Placobranchoidea</taxon>
        <taxon>Plakobranchidae</taxon>
        <taxon>Plakobranchus</taxon>
    </lineage>
</organism>
<accession>A0AAV3Y9S8</accession>
<keyword evidence="3" id="KW-0378">Hydrolase</keyword>
<evidence type="ECO:0000313" key="4">
    <source>
        <dbReference type="Proteomes" id="UP000735302"/>
    </source>
</evidence>
<dbReference type="PANTHER" id="PTHR21541">
    <property type="entry name" value="BTB POZ DOMAIN CONTAINING 12"/>
    <property type="match status" value="1"/>
</dbReference>
<feature type="region of interest" description="Disordered" evidence="2">
    <location>
        <begin position="45"/>
        <end position="76"/>
    </location>
</feature>
<keyword evidence="1" id="KW-0175">Coiled coil</keyword>
<proteinExistence type="predicted"/>
<sequence length="613" mass="67470">MEELKETSSSATDSSVNKTPTKAFVNKVFSPVAKEKTRRLLRKALGAGKGNAVSDENILNHPIDQNDSSDFKDAPRLKKPRVKLKLKTSSIDQQCKLPRDVDFSKKEIKHQYLEPARLQPSTSVANRENEGILSSAPSEICESDVKEINLASVGDLHNSEAEGKGFDQENKLQSLVLHSNKIGRQPSRDISTCIICGFHVLNTDFDQHRLSCLRDKFTLQGSGDKTDREMQEEKRCHICSKIISSLNSRAQTQHINNCLDKVEKEKQEEKEHTQKLLQAREAVLGCPLCSKNFKSQQGRQGHLKKCAKDNGMTVDRLKLLMKQQEEDYAANLEAGILPEQFVSIRKKNATGAKSKRLVEPKTYQDEINQLALALSNSLVENEARCDADFTQPEMLHKPNAAADEQAQGPSSVQALLPGGGKTAAKSRKGKETAETNVLLTLPKDQAAERISNRVDNYIFSAVQNQSLDKTPPFKTSSRLQGAVKLPSSSVDCTAQMSSTSSASDTHESSLWDKTSFSGLSSNQQALPTSVTGLEKIPEAQARNDCRDFYVEKLMPPVLVSCVQPGSKIKRISSIPGRRKSDAEAAGCFKGTVTADEVGEASLSYFFCTLKNTA</sequence>
<reference evidence="3 4" key="1">
    <citation type="journal article" date="2021" name="Elife">
        <title>Chloroplast acquisition without the gene transfer in kleptoplastic sea slugs, Plakobranchus ocellatus.</title>
        <authorList>
            <person name="Maeda T."/>
            <person name="Takahashi S."/>
            <person name="Yoshida T."/>
            <person name="Shimamura S."/>
            <person name="Takaki Y."/>
            <person name="Nagai Y."/>
            <person name="Toyoda A."/>
            <person name="Suzuki Y."/>
            <person name="Arimoto A."/>
            <person name="Ishii H."/>
            <person name="Satoh N."/>
            <person name="Nishiyama T."/>
            <person name="Hasebe M."/>
            <person name="Maruyama T."/>
            <person name="Minagawa J."/>
            <person name="Obokata J."/>
            <person name="Shigenobu S."/>
        </authorList>
    </citation>
    <scope>NUCLEOTIDE SEQUENCE [LARGE SCALE GENOMIC DNA]</scope>
</reference>
<keyword evidence="3" id="KW-0540">Nuclease</keyword>
<dbReference type="GO" id="GO:0004519">
    <property type="term" value="F:endonuclease activity"/>
    <property type="evidence" value="ECO:0007669"/>
    <property type="project" value="UniProtKB-KW"/>
</dbReference>
<feature type="region of interest" description="Disordered" evidence="2">
    <location>
        <begin position="1"/>
        <end position="22"/>
    </location>
</feature>
<dbReference type="EMBL" id="BLXT01000663">
    <property type="protein sequence ID" value="GFN79529.1"/>
    <property type="molecule type" value="Genomic_DNA"/>
</dbReference>
<dbReference type="GO" id="GO:0033557">
    <property type="term" value="C:Slx1-Slx4 complex"/>
    <property type="evidence" value="ECO:0007669"/>
    <property type="project" value="TreeGrafter"/>
</dbReference>
<evidence type="ECO:0000256" key="2">
    <source>
        <dbReference type="SAM" id="MobiDB-lite"/>
    </source>
</evidence>
<protein>
    <submittedName>
        <fullName evidence="3">Structure-specific endonuclease subunit slx4</fullName>
    </submittedName>
</protein>
<evidence type="ECO:0000313" key="3">
    <source>
        <dbReference type="EMBL" id="GFN79529.1"/>
    </source>
</evidence>
<feature type="compositionally biased region" description="Polar residues" evidence="2">
    <location>
        <begin position="7"/>
        <end position="20"/>
    </location>
</feature>
<evidence type="ECO:0000256" key="1">
    <source>
        <dbReference type="SAM" id="Coils"/>
    </source>
</evidence>
<feature type="coiled-coil region" evidence="1">
    <location>
        <begin position="255"/>
        <end position="282"/>
    </location>
</feature>
<name>A0AAV3Y9S8_9GAST</name>
<dbReference type="GO" id="GO:0000712">
    <property type="term" value="P:resolution of meiotic recombination intermediates"/>
    <property type="evidence" value="ECO:0007669"/>
    <property type="project" value="TreeGrafter"/>
</dbReference>
<gene>
    <name evidence="3" type="ORF">PoB_000603500</name>
</gene>
<keyword evidence="4" id="KW-1185">Reference proteome</keyword>
<dbReference type="AlphaFoldDB" id="A0AAV3Y9S8"/>
<dbReference type="Proteomes" id="UP000735302">
    <property type="component" value="Unassembled WGS sequence"/>
</dbReference>
<comment type="caution">
    <text evidence="3">The sequence shown here is derived from an EMBL/GenBank/DDBJ whole genome shotgun (WGS) entry which is preliminary data.</text>
</comment>
<dbReference type="PANTHER" id="PTHR21541:SF3">
    <property type="entry name" value="STRUCTURE-SPECIFIC ENDONUCLEASE SUBUNIT SLX4"/>
    <property type="match status" value="1"/>
</dbReference>
<feature type="region of interest" description="Disordered" evidence="2">
    <location>
        <begin position="400"/>
        <end position="429"/>
    </location>
</feature>
<keyword evidence="3" id="KW-0255">Endonuclease</keyword>